<keyword evidence="2" id="KW-1185">Reference proteome</keyword>
<organism evidence="1 2">
    <name type="scientific">Persea americana</name>
    <name type="common">Avocado</name>
    <dbReference type="NCBI Taxonomy" id="3435"/>
    <lineage>
        <taxon>Eukaryota</taxon>
        <taxon>Viridiplantae</taxon>
        <taxon>Streptophyta</taxon>
        <taxon>Embryophyta</taxon>
        <taxon>Tracheophyta</taxon>
        <taxon>Spermatophyta</taxon>
        <taxon>Magnoliopsida</taxon>
        <taxon>Magnoliidae</taxon>
        <taxon>Laurales</taxon>
        <taxon>Lauraceae</taxon>
        <taxon>Persea</taxon>
    </lineage>
</organism>
<name>A0ACC2M6Z6_PERAE</name>
<evidence type="ECO:0000313" key="1">
    <source>
        <dbReference type="EMBL" id="KAJ8641454.1"/>
    </source>
</evidence>
<proteinExistence type="predicted"/>
<gene>
    <name evidence="1" type="ORF">MRB53_018148</name>
</gene>
<dbReference type="EMBL" id="CM056813">
    <property type="protein sequence ID" value="KAJ8641454.1"/>
    <property type="molecule type" value="Genomic_DNA"/>
</dbReference>
<dbReference type="Proteomes" id="UP001234297">
    <property type="component" value="Chromosome 5"/>
</dbReference>
<evidence type="ECO:0000313" key="2">
    <source>
        <dbReference type="Proteomes" id="UP001234297"/>
    </source>
</evidence>
<accession>A0ACC2M6Z6</accession>
<comment type="caution">
    <text evidence="1">The sequence shown here is derived from an EMBL/GenBank/DDBJ whole genome shotgun (WGS) entry which is preliminary data.</text>
</comment>
<reference evidence="1 2" key="1">
    <citation type="journal article" date="2022" name="Hortic Res">
        <title>A haplotype resolved chromosomal level avocado genome allows analysis of novel avocado genes.</title>
        <authorList>
            <person name="Nath O."/>
            <person name="Fletcher S.J."/>
            <person name="Hayward A."/>
            <person name="Shaw L.M."/>
            <person name="Masouleh A.K."/>
            <person name="Furtado A."/>
            <person name="Henry R.J."/>
            <person name="Mitter N."/>
        </authorList>
    </citation>
    <scope>NUCLEOTIDE SEQUENCE [LARGE SCALE GENOMIC DNA]</scope>
    <source>
        <strain evidence="2">cv. Hass</strain>
    </source>
</reference>
<protein>
    <submittedName>
        <fullName evidence="1">Uncharacterized protein</fullName>
    </submittedName>
</protein>
<sequence length="143" mass="16817">MRVERLVREAGIQLERSLLARSRTVRQRRRPMSEGIVEERRFLERSKRRREEEMQERMRLEMFFQSERGFGCAEGTMARGAFGRRTAVSTELLVFGRYSAVEESYWTIIVSGHSNHSMWLIHVIRLPQIPFPSFSSNSQPPSI</sequence>